<sequence length="160" mass="17179">MGQTRSKPGSNTGPVQAHGLGTGAKFLSERTRFLPGPSPAQPINGSTSARLPRPFQIRRRPAPVSAVRRPRRPPLPAPRSLPPAAHAPPRARAGHGAARLPVPRRPSAASACHLALAPPPVPEGKRATTEYGSLSVDHERRIKRGLVFAPRPSMERWSCF</sequence>
<feature type="region of interest" description="Disordered" evidence="1">
    <location>
        <begin position="1"/>
        <end position="110"/>
    </location>
</feature>
<organism evidence="2 3">
    <name type="scientific">Panicum virgatum</name>
    <name type="common">Blackwell switchgrass</name>
    <dbReference type="NCBI Taxonomy" id="38727"/>
    <lineage>
        <taxon>Eukaryota</taxon>
        <taxon>Viridiplantae</taxon>
        <taxon>Streptophyta</taxon>
        <taxon>Embryophyta</taxon>
        <taxon>Tracheophyta</taxon>
        <taxon>Spermatophyta</taxon>
        <taxon>Magnoliopsida</taxon>
        <taxon>Liliopsida</taxon>
        <taxon>Poales</taxon>
        <taxon>Poaceae</taxon>
        <taxon>PACMAD clade</taxon>
        <taxon>Panicoideae</taxon>
        <taxon>Panicodae</taxon>
        <taxon>Paniceae</taxon>
        <taxon>Panicinae</taxon>
        <taxon>Panicum</taxon>
        <taxon>Panicum sect. Hiantes</taxon>
    </lineage>
</organism>
<feature type="compositionally biased region" description="Polar residues" evidence="1">
    <location>
        <begin position="1"/>
        <end position="14"/>
    </location>
</feature>
<evidence type="ECO:0000313" key="2">
    <source>
        <dbReference type="EMBL" id="KAG2560346.1"/>
    </source>
</evidence>
<reference evidence="2 3" key="1">
    <citation type="submission" date="2020-05" db="EMBL/GenBank/DDBJ databases">
        <title>WGS assembly of Panicum virgatum.</title>
        <authorList>
            <person name="Lovell J.T."/>
            <person name="Jenkins J."/>
            <person name="Shu S."/>
            <person name="Juenger T.E."/>
            <person name="Schmutz J."/>
        </authorList>
    </citation>
    <scope>NUCLEOTIDE SEQUENCE [LARGE SCALE GENOMIC DNA]</scope>
    <source>
        <strain evidence="3">cv. AP13</strain>
    </source>
</reference>
<feature type="compositionally biased region" description="Low complexity" evidence="1">
    <location>
        <begin position="82"/>
        <end position="99"/>
    </location>
</feature>
<gene>
    <name evidence="2" type="ORF">PVAP13_8KG056100</name>
</gene>
<name>A0A8T0PMP5_PANVG</name>
<accession>A0A8T0PMP5</accession>
<protein>
    <submittedName>
        <fullName evidence="2">Uncharacterized protein</fullName>
    </submittedName>
</protein>
<evidence type="ECO:0000256" key="1">
    <source>
        <dbReference type="SAM" id="MobiDB-lite"/>
    </source>
</evidence>
<dbReference type="EMBL" id="CM029051">
    <property type="protein sequence ID" value="KAG2560346.1"/>
    <property type="molecule type" value="Genomic_DNA"/>
</dbReference>
<evidence type="ECO:0000313" key="3">
    <source>
        <dbReference type="Proteomes" id="UP000823388"/>
    </source>
</evidence>
<dbReference type="AlphaFoldDB" id="A0A8T0PMP5"/>
<keyword evidence="3" id="KW-1185">Reference proteome</keyword>
<comment type="caution">
    <text evidence="2">The sequence shown here is derived from an EMBL/GenBank/DDBJ whole genome shotgun (WGS) entry which is preliminary data.</text>
</comment>
<proteinExistence type="predicted"/>
<dbReference type="Proteomes" id="UP000823388">
    <property type="component" value="Chromosome 8K"/>
</dbReference>